<evidence type="ECO:0000313" key="1">
    <source>
        <dbReference type="EMBL" id="AAW87740.1"/>
    </source>
</evidence>
<name>Q5DZQ6_ALIF1</name>
<dbReference type="HOGENOM" id="CLU_2884709_0_0_6"/>
<gene>
    <name evidence="1" type="ordered locus">VF_A0670</name>
</gene>
<reference evidence="1 2" key="2">
    <citation type="journal article" date="2008" name="BMC Genomics">
        <title>Comparative genomics-based investigation of resequencing targets in Vibrio fischeri: focus on point miscalls and artefactual expansions.</title>
        <authorList>
            <person name="Mandel M.J."/>
            <person name="Stabb E.V."/>
            <person name="Ruby E.G."/>
        </authorList>
    </citation>
    <scope>NUCLEOTIDE SEQUENCE [LARGE SCALE GENOMIC DNA]</scope>
    <source>
        <strain evidence="2">ATCC 700601 / ES114</strain>
    </source>
</reference>
<protein>
    <submittedName>
        <fullName evidence="1">Uncharacterized protein</fullName>
    </submittedName>
</protein>
<accession>Q5DZQ6</accession>
<organism evidence="1 2">
    <name type="scientific">Aliivibrio fischeri (strain ATCC 700601 / ES114)</name>
    <name type="common">Vibrio fischeri</name>
    <dbReference type="NCBI Taxonomy" id="312309"/>
    <lineage>
        <taxon>Bacteria</taxon>
        <taxon>Pseudomonadati</taxon>
        <taxon>Pseudomonadota</taxon>
        <taxon>Gammaproteobacteria</taxon>
        <taxon>Vibrionales</taxon>
        <taxon>Vibrionaceae</taxon>
        <taxon>Aliivibrio</taxon>
    </lineage>
</organism>
<dbReference type="EnsemblBacteria" id="AAW87740">
    <property type="protein sequence ID" value="AAW87740"/>
    <property type="gene ID" value="VF_A0670"/>
</dbReference>
<proteinExistence type="predicted"/>
<dbReference type="PATRIC" id="fig|312309.11.peg.3273"/>
<keyword evidence="2" id="KW-1185">Reference proteome</keyword>
<dbReference type="EMBL" id="CP000021">
    <property type="protein sequence ID" value="AAW87740.1"/>
    <property type="molecule type" value="Genomic_DNA"/>
</dbReference>
<sequence>MYTNDSYLEGSDMNNNLSIETKLAVINQLMETKEPLSDDSKEFISVTVGEALDKLKQNAKTAE</sequence>
<dbReference type="Proteomes" id="UP000000537">
    <property type="component" value="Chromosome II"/>
</dbReference>
<dbReference type="AlphaFoldDB" id="Q5DZQ6"/>
<dbReference type="KEGG" id="vfi:VF_A0670"/>
<evidence type="ECO:0000313" key="2">
    <source>
        <dbReference type="Proteomes" id="UP000000537"/>
    </source>
</evidence>
<reference evidence="1 2" key="1">
    <citation type="journal article" date="2005" name="Proc. Natl. Acad. Sci. U.S.A.">
        <title>Complete genome sequence of Vibrio fischeri: a symbiotic bacterium with pathogenic congeners.</title>
        <authorList>
            <person name="Ruby E.G."/>
            <person name="Urbanowski M."/>
            <person name="Campbell J."/>
            <person name="Dunn A."/>
            <person name="Faini M."/>
            <person name="Gunsalus R."/>
            <person name="Lostroh P."/>
            <person name="Lupp C."/>
            <person name="McCann J."/>
            <person name="Millikan D."/>
            <person name="Schaefer A."/>
            <person name="Stabb E."/>
            <person name="Stevens A."/>
            <person name="Visick K."/>
            <person name="Whistler C."/>
            <person name="Greenberg E.P."/>
        </authorList>
    </citation>
    <scope>NUCLEOTIDE SEQUENCE [LARGE SCALE GENOMIC DNA]</scope>
    <source>
        <strain evidence="2">ATCC 700601 / ES114</strain>
    </source>
</reference>